<evidence type="ECO:0000256" key="1">
    <source>
        <dbReference type="SAM" id="MobiDB-lite"/>
    </source>
</evidence>
<proteinExistence type="predicted"/>
<dbReference type="EMBL" id="BOON01000019">
    <property type="protein sequence ID" value="GII22645.1"/>
    <property type="molecule type" value="Genomic_DNA"/>
</dbReference>
<dbReference type="RefSeq" id="WP_168115435.1">
    <property type="nucleotide sequence ID" value="NZ_BOON01000019.1"/>
</dbReference>
<gene>
    <name evidence="2" type="ORF">Pme01_22420</name>
</gene>
<sequence>MSTPAGQPPVDDPRKPAGLSPATPVEKPLLPSLADLYLGNVSVPGRFDAHRTGGFVTRMQDITARTADEVAASHGVDLIDGWPRGGPLYVLRFLAAWPKLFVTSFGGQTPQGAARMGSPAVYPAPFLGTGYTPYRPAAVPEYFMFLADLPAGSEMYRIDSTGEQTLVGEYVHRRVGWVPSEGPTFGPARWFRPPVPAYSRVRRGLFVTHQGVEYEADFGPRPGQYTLHAVAGQPPSEGFAEQHGAWTKVVDDLRCDRAVYTRQLCTWRGAPFEVLDAGGDHVVVNFLGENYQTASALGLVEVDYRIWRVVVPASELTDTREEQTEIPPQGMYGR</sequence>
<name>A0A8J3T8U1_9ACTN</name>
<dbReference type="AlphaFoldDB" id="A0A8J3T8U1"/>
<feature type="region of interest" description="Disordered" evidence="1">
    <location>
        <begin position="1"/>
        <end position="25"/>
    </location>
</feature>
<comment type="caution">
    <text evidence="2">The sequence shown here is derived from an EMBL/GenBank/DDBJ whole genome shotgun (WGS) entry which is preliminary data.</text>
</comment>
<protein>
    <submittedName>
        <fullName evidence="2">Uncharacterized protein</fullName>
    </submittedName>
</protein>
<evidence type="ECO:0000313" key="2">
    <source>
        <dbReference type="EMBL" id="GII22645.1"/>
    </source>
</evidence>
<organism evidence="2 3">
    <name type="scientific">Planosporangium mesophilum</name>
    <dbReference type="NCBI Taxonomy" id="689768"/>
    <lineage>
        <taxon>Bacteria</taxon>
        <taxon>Bacillati</taxon>
        <taxon>Actinomycetota</taxon>
        <taxon>Actinomycetes</taxon>
        <taxon>Micromonosporales</taxon>
        <taxon>Micromonosporaceae</taxon>
        <taxon>Planosporangium</taxon>
    </lineage>
</organism>
<accession>A0A8J3T8U1</accession>
<evidence type="ECO:0000313" key="3">
    <source>
        <dbReference type="Proteomes" id="UP000599074"/>
    </source>
</evidence>
<reference evidence="2" key="1">
    <citation type="submission" date="2021-01" db="EMBL/GenBank/DDBJ databases">
        <title>Whole genome shotgun sequence of Planosporangium mesophilum NBRC 109066.</title>
        <authorList>
            <person name="Komaki H."/>
            <person name="Tamura T."/>
        </authorList>
    </citation>
    <scope>NUCLEOTIDE SEQUENCE</scope>
    <source>
        <strain evidence="2">NBRC 109066</strain>
    </source>
</reference>
<keyword evidence="3" id="KW-1185">Reference proteome</keyword>
<dbReference type="Proteomes" id="UP000599074">
    <property type="component" value="Unassembled WGS sequence"/>
</dbReference>